<reference evidence="15" key="1">
    <citation type="submission" date="2018-02" db="EMBL/GenBank/DDBJ databases">
        <authorList>
            <person name="Holder M.E."/>
            <person name="Ajami N.J."/>
            <person name="Petrosino J.F."/>
        </authorList>
    </citation>
    <scope>NUCLEOTIDE SEQUENCE [LARGE SCALE GENOMIC DNA]</scope>
    <source>
        <strain evidence="15">CCUG 47711</strain>
    </source>
</reference>
<keyword evidence="1 9" id="KW-0806">Transcription termination</keyword>
<dbReference type="InterPro" id="IPR004665">
    <property type="entry name" value="Term_rho"/>
</dbReference>
<organism evidence="14 15">
    <name type="scientific">Fastidiosipila sanguinis</name>
    <dbReference type="NCBI Taxonomy" id="236753"/>
    <lineage>
        <taxon>Bacteria</taxon>
        <taxon>Bacillati</taxon>
        <taxon>Bacillota</taxon>
        <taxon>Clostridia</taxon>
        <taxon>Eubacteriales</taxon>
        <taxon>Oscillospiraceae</taxon>
        <taxon>Fastidiosipila</taxon>
    </lineage>
</organism>
<dbReference type="Pfam" id="PF07497">
    <property type="entry name" value="Rho_RNA_bind"/>
    <property type="match status" value="1"/>
</dbReference>
<feature type="compositionally biased region" description="Low complexity" evidence="12">
    <location>
        <begin position="620"/>
        <end position="644"/>
    </location>
</feature>
<dbReference type="KEGG" id="fsa:C5Q98_03240"/>
<dbReference type="SMART" id="SM00357">
    <property type="entry name" value="CSP"/>
    <property type="match status" value="1"/>
</dbReference>
<dbReference type="GO" id="GO:0005524">
    <property type="term" value="F:ATP binding"/>
    <property type="evidence" value="ECO:0007669"/>
    <property type="project" value="UniProtKB-UniRule"/>
</dbReference>
<comment type="subunit">
    <text evidence="9">Homohexamer. The homohexamer assembles into an open ring structure.</text>
</comment>
<dbReference type="Pfam" id="PF00006">
    <property type="entry name" value="ATP-synt_ab"/>
    <property type="match status" value="1"/>
</dbReference>
<name>A0A2S0KMQ9_9FIRM</name>
<evidence type="ECO:0000256" key="4">
    <source>
        <dbReference type="ARBA" id="ARBA00022806"/>
    </source>
</evidence>
<feature type="domain" description="Rho RNA-BD" evidence="13">
    <location>
        <begin position="238"/>
        <end position="311"/>
    </location>
</feature>
<evidence type="ECO:0000259" key="13">
    <source>
        <dbReference type="PROSITE" id="PS51856"/>
    </source>
</evidence>
<evidence type="ECO:0000256" key="1">
    <source>
        <dbReference type="ARBA" id="ARBA00022472"/>
    </source>
</evidence>
<feature type="region of interest" description="Disordered" evidence="12">
    <location>
        <begin position="617"/>
        <end position="644"/>
    </location>
</feature>
<dbReference type="InterPro" id="IPR003593">
    <property type="entry name" value="AAA+_ATPase"/>
</dbReference>
<dbReference type="RefSeq" id="WP_106012287.1">
    <property type="nucleotide sequence ID" value="NZ_CP027226.1"/>
</dbReference>
<evidence type="ECO:0000256" key="12">
    <source>
        <dbReference type="SAM" id="MobiDB-lite"/>
    </source>
</evidence>
<dbReference type="GO" id="GO:0008186">
    <property type="term" value="F:ATP-dependent activity, acting on RNA"/>
    <property type="evidence" value="ECO:0007669"/>
    <property type="project" value="UniProtKB-UniRule"/>
</dbReference>
<sequence length="644" mass="72102">MSENLFASKTKADLIEIVRMTGVLPVGKAQKMKKQELVDFLNSQLSDNNLEAADEEKAKSEEATKAEIAEESKSNSTEEIKTEEAKSEQDAEIKSADDKKSSSNTDKSKKETAKKKTNSNNSKDKTNSKNNTKKRSSKSEDNNSKNIDQLNDSNKENLSKTNDSESNEDLKDKESGFAEINDSNFIAKARPRKNSKTSKDKVSNEDDEANKTEDADNADNVDLDNEDSNDNGKKAKDLPLVDGVLEIMPDGYGFLRTENYIQGPRDVYVQAQMIKRFSLRSGDFILGNVKDKHDKDQFGALVYIHEVNGRAPETMHNRANFERLTPVYPQDKFVLETERHELSTRIIDLFSPIGKGQRGMIVSPPKAGKTILLQKIANAISKNNPETKLFVLLIDERPEEVTDMQRRIDGEVVYSTFDKSPENHVKISELVLERAKRLVELGEDVVILVDSLTRMARAYNLTITPTGRTLTGGLDPAALHHPKRFFGAARNIENGGSLTILATALVETGSRMDEVIFEEFKGTGNMEVYLDRKLSEKRIFPAIDVNRSSTRREELLLSNDELEAVWAVRKAFSTLDTSNVTELIISLMLKTKTNKHMIESLNISLKDKNIINAMKLKTDNNSSNGNGNSYSSDNLNGNSAYYDY</sequence>
<keyword evidence="3 9" id="KW-0378">Hydrolase</keyword>
<evidence type="ECO:0000256" key="6">
    <source>
        <dbReference type="ARBA" id="ARBA00022884"/>
    </source>
</evidence>
<feature type="compositionally biased region" description="Basic and acidic residues" evidence="12">
    <location>
        <begin position="55"/>
        <end position="111"/>
    </location>
</feature>
<protein>
    <recommendedName>
        <fullName evidence="9 10">Transcription termination factor Rho</fullName>
        <ecNumber evidence="9 10">3.6.4.-</ecNumber>
    </recommendedName>
    <alternativeName>
        <fullName evidence="9">ATP-dependent helicase Rho</fullName>
    </alternativeName>
</protein>
<feature type="region of interest" description="Disordered" evidence="12">
    <location>
        <begin position="43"/>
        <end position="236"/>
    </location>
</feature>
<dbReference type="HAMAP" id="MF_01884">
    <property type="entry name" value="Rho"/>
    <property type="match status" value="1"/>
</dbReference>
<accession>A0A2S0KMQ9</accession>
<evidence type="ECO:0000256" key="10">
    <source>
        <dbReference type="NCBIfam" id="TIGR00767"/>
    </source>
</evidence>
<dbReference type="PANTHER" id="PTHR46425:SF1">
    <property type="entry name" value="TRANSCRIPTION TERMINATION FACTOR RHO"/>
    <property type="match status" value="1"/>
</dbReference>
<dbReference type="InterPro" id="IPR000194">
    <property type="entry name" value="ATPase_F1/V1/A1_a/bsu_nucl-bd"/>
</dbReference>
<dbReference type="NCBIfam" id="NF006886">
    <property type="entry name" value="PRK09376.1"/>
    <property type="match status" value="1"/>
</dbReference>
<evidence type="ECO:0000313" key="15">
    <source>
        <dbReference type="Proteomes" id="UP000237947"/>
    </source>
</evidence>
<keyword evidence="2 9" id="KW-0547">Nucleotide-binding</keyword>
<evidence type="ECO:0000256" key="2">
    <source>
        <dbReference type="ARBA" id="ARBA00022741"/>
    </source>
</evidence>
<evidence type="ECO:0000256" key="11">
    <source>
        <dbReference type="PROSITE-ProRule" id="PRU01203"/>
    </source>
</evidence>
<keyword evidence="15" id="KW-1185">Reference proteome</keyword>
<feature type="binding site" evidence="9">
    <location>
        <begin position="366"/>
        <end position="371"/>
    </location>
    <ligand>
        <name>ATP</name>
        <dbReference type="ChEBI" id="CHEBI:30616"/>
    </ligand>
</feature>
<keyword evidence="8 9" id="KW-0804">Transcription</keyword>
<comment type="similarity">
    <text evidence="9 11">Belongs to the Rho family.</text>
</comment>
<dbReference type="SUPFAM" id="SSF50249">
    <property type="entry name" value="Nucleic acid-binding proteins"/>
    <property type="match status" value="1"/>
</dbReference>
<dbReference type="SUPFAM" id="SSF52540">
    <property type="entry name" value="P-loop containing nucleoside triphosphate hydrolases"/>
    <property type="match status" value="1"/>
</dbReference>
<dbReference type="GO" id="GO:0006353">
    <property type="term" value="P:DNA-templated transcription termination"/>
    <property type="evidence" value="ECO:0007669"/>
    <property type="project" value="UniProtKB-UniRule"/>
</dbReference>
<comment type="caution">
    <text evidence="9">Lacks conserved residue(s) required for the propagation of feature annotation.</text>
</comment>
<dbReference type="GO" id="GO:0016787">
    <property type="term" value="F:hydrolase activity"/>
    <property type="evidence" value="ECO:0007669"/>
    <property type="project" value="UniProtKB-KW"/>
</dbReference>
<dbReference type="InterPro" id="IPR041703">
    <property type="entry name" value="Rho_factor_ATP-bd"/>
</dbReference>
<evidence type="ECO:0000256" key="7">
    <source>
        <dbReference type="ARBA" id="ARBA00023015"/>
    </source>
</evidence>
<dbReference type="EC" id="3.6.4.-" evidence="9 10"/>
<proteinExistence type="inferred from homology"/>
<dbReference type="Gene3D" id="2.40.50.140">
    <property type="entry name" value="Nucleic acid-binding proteins"/>
    <property type="match status" value="1"/>
</dbReference>
<feature type="compositionally biased region" description="Acidic residues" evidence="12">
    <location>
        <begin position="215"/>
        <end position="229"/>
    </location>
</feature>
<keyword evidence="5 9" id="KW-0067">ATP-binding</keyword>
<feature type="binding site" evidence="9">
    <location>
        <begin position="354"/>
        <end position="359"/>
    </location>
    <ligand>
        <name>ATP</name>
        <dbReference type="ChEBI" id="CHEBI:30616"/>
    </ligand>
</feature>
<dbReference type="InterPro" id="IPR011129">
    <property type="entry name" value="CSD"/>
</dbReference>
<dbReference type="EMBL" id="CP027226">
    <property type="protein sequence ID" value="AVM42304.1"/>
    <property type="molecule type" value="Genomic_DNA"/>
</dbReference>
<evidence type="ECO:0000256" key="9">
    <source>
        <dbReference type="HAMAP-Rule" id="MF_01884"/>
    </source>
</evidence>
<evidence type="ECO:0000256" key="8">
    <source>
        <dbReference type="ARBA" id="ARBA00023163"/>
    </source>
</evidence>
<dbReference type="CDD" id="cd01128">
    <property type="entry name" value="rho_factor_C"/>
    <property type="match status" value="1"/>
</dbReference>
<dbReference type="InterPro" id="IPR011113">
    <property type="entry name" value="Rho_RNA-bd"/>
</dbReference>
<evidence type="ECO:0000256" key="3">
    <source>
        <dbReference type="ARBA" id="ARBA00022801"/>
    </source>
</evidence>
<gene>
    <name evidence="9" type="primary">rho</name>
    <name evidence="14" type="ORF">C5Q98_03240</name>
</gene>
<dbReference type="InterPro" id="IPR012340">
    <property type="entry name" value="NA-bd_OB-fold"/>
</dbReference>
<dbReference type="Proteomes" id="UP000237947">
    <property type="component" value="Chromosome"/>
</dbReference>
<dbReference type="NCBIfam" id="TIGR00767">
    <property type="entry name" value="rho"/>
    <property type="match status" value="1"/>
</dbReference>
<dbReference type="Gene3D" id="3.40.50.300">
    <property type="entry name" value="P-loop containing nucleotide triphosphate hydrolases"/>
    <property type="match status" value="1"/>
</dbReference>
<keyword evidence="7 9" id="KW-0805">Transcription regulation</keyword>
<evidence type="ECO:0000313" key="14">
    <source>
        <dbReference type="EMBL" id="AVM42304.1"/>
    </source>
</evidence>
<feature type="compositionally biased region" description="Basic and acidic residues" evidence="12">
    <location>
        <begin position="197"/>
        <end position="214"/>
    </location>
</feature>
<dbReference type="OrthoDB" id="9805197at2"/>
<dbReference type="GO" id="GO:0003723">
    <property type="term" value="F:RNA binding"/>
    <property type="evidence" value="ECO:0007669"/>
    <property type="project" value="UniProtKB-UniRule"/>
</dbReference>
<dbReference type="InterPro" id="IPR027417">
    <property type="entry name" value="P-loop_NTPase"/>
</dbReference>
<dbReference type="PROSITE" id="PS51856">
    <property type="entry name" value="RHO_RNA_BD"/>
    <property type="match status" value="1"/>
</dbReference>
<keyword evidence="6 9" id="KW-0694">RNA-binding</keyword>
<keyword evidence="4 9" id="KW-0347">Helicase</keyword>
<dbReference type="GO" id="GO:0004386">
    <property type="term" value="F:helicase activity"/>
    <property type="evidence" value="ECO:0007669"/>
    <property type="project" value="UniProtKB-UniRule"/>
</dbReference>
<evidence type="ECO:0000256" key="5">
    <source>
        <dbReference type="ARBA" id="ARBA00022840"/>
    </source>
</evidence>
<dbReference type="SMART" id="SM00382">
    <property type="entry name" value="AAA"/>
    <property type="match status" value="1"/>
</dbReference>
<comment type="function">
    <text evidence="9">Facilitates transcription termination by a mechanism that involves Rho binding to the nascent RNA, activation of Rho's RNA-dependent ATPase activity, and release of the mRNA from the DNA template.</text>
</comment>
<feature type="binding site" evidence="9">
    <location>
        <position position="397"/>
    </location>
    <ligand>
        <name>ATP</name>
        <dbReference type="ChEBI" id="CHEBI:30616"/>
    </ligand>
</feature>
<dbReference type="AlphaFoldDB" id="A0A2S0KMQ9"/>
<dbReference type="PANTHER" id="PTHR46425">
    <property type="entry name" value="TRANSCRIPTION TERMINATION FACTOR RHO"/>
    <property type="match status" value="1"/>
</dbReference>